<evidence type="ECO:0000313" key="2">
    <source>
        <dbReference type="Proteomes" id="UP001488805"/>
    </source>
</evidence>
<evidence type="ECO:0000313" key="1">
    <source>
        <dbReference type="EMBL" id="KAK9536863.1"/>
    </source>
</evidence>
<comment type="caution">
    <text evidence="1">The sequence shown here is derived from an EMBL/GenBank/DDBJ whole genome shotgun (WGS) entry which is preliminary data.</text>
</comment>
<reference evidence="1 2" key="1">
    <citation type="journal article" date="2024" name="Genome Biol. Evol.">
        <title>Chromosome-level genome assembly of the viviparous eelpout Zoarces viviparus.</title>
        <authorList>
            <person name="Fuhrmann N."/>
            <person name="Brasseur M.V."/>
            <person name="Bakowski C.E."/>
            <person name="Podsiadlowski L."/>
            <person name="Prost S."/>
            <person name="Krehenwinkel H."/>
            <person name="Mayer C."/>
        </authorList>
    </citation>
    <scope>NUCLEOTIDE SEQUENCE [LARGE SCALE GENOMIC DNA]</scope>
    <source>
        <strain evidence="1">NO-MEL_2022_Ind0_liver</strain>
    </source>
</reference>
<sequence>MGRRSVRVLEGGPQLAFNPSRILLSEPGFASCAALGRVKKGKCKGGTNFTLSLMSQAKRRRLYTKYVELEIFAVAVNWWDWPCVGCTSQAADVYNSES</sequence>
<dbReference type="AlphaFoldDB" id="A0AAW1FQI5"/>
<dbReference type="EMBL" id="JBCEZU010000045">
    <property type="protein sequence ID" value="KAK9536863.1"/>
    <property type="molecule type" value="Genomic_DNA"/>
</dbReference>
<dbReference type="Proteomes" id="UP001488805">
    <property type="component" value="Unassembled WGS sequence"/>
</dbReference>
<accession>A0AAW1FQI5</accession>
<protein>
    <submittedName>
        <fullName evidence="1">Uncharacterized protein</fullName>
    </submittedName>
</protein>
<name>A0AAW1FQI5_ZOAVI</name>
<organism evidence="1 2">
    <name type="scientific">Zoarces viviparus</name>
    <name type="common">Viviparous eelpout</name>
    <name type="synonym">Blennius viviparus</name>
    <dbReference type="NCBI Taxonomy" id="48416"/>
    <lineage>
        <taxon>Eukaryota</taxon>
        <taxon>Metazoa</taxon>
        <taxon>Chordata</taxon>
        <taxon>Craniata</taxon>
        <taxon>Vertebrata</taxon>
        <taxon>Euteleostomi</taxon>
        <taxon>Actinopterygii</taxon>
        <taxon>Neopterygii</taxon>
        <taxon>Teleostei</taxon>
        <taxon>Neoteleostei</taxon>
        <taxon>Acanthomorphata</taxon>
        <taxon>Eupercaria</taxon>
        <taxon>Perciformes</taxon>
        <taxon>Cottioidei</taxon>
        <taxon>Zoarcales</taxon>
        <taxon>Zoarcidae</taxon>
        <taxon>Zoarcinae</taxon>
        <taxon>Zoarces</taxon>
    </lineage>
</organism>
<gene>
    <name evidence="1" type="ORF">VZT92_006616</name>
</gene>
<keyword evidence="2" id="KW-1185">Reference proteome</keyword>
<proteinExistence type="predicted"/>